<dbReference type="EnsemblMetazoa" id="CapteT185479">
    <property type="protein sequence ID" value="CapteP185479"/>
    <property type="gene ID" value="CapteG185479"/>
</dbReference>
<keyword evidence="5" id="KW-1185">Reference proteome</keyword>
<reference evidence="3 5" key="2">
    <citation type="journal article" date="2013" name="Nature">
        <title>Insights into bilaterian evolution from three spiralian genomes.</title>
        <authorList>
            <person name="Simakov O."/>
            <person name="Marletaz F."/>
            <person name="Cho S.J."/>
            <person name="Edsinger-Gonzales E."/>
            <person name="Havlak P."/>
            <person name="Hellsten U."/>
            <person name="Kuo D.H."/>
            <person name="Larsson T."/>
            <person name="Lv J."/>
            <person name="Arendt D."/>
            <person name="Savage R."/>
            <person name="Osoegawa K."/>
            <person name="de Jong P."/>
            <person name="Grimwood J."/>
            <person name="Chapman J.A."/>
            <person name="Shapiro H."/>
            <person name="Aerts A."/>
            <person name="Otillar R.P."/>
            <person name="Terry A.Y."/>
            <person name="Boore J.L."/>
            <person name="Grigoriev I.V."/>
            <person name="Lindberg D.R."/>
            <person name="Seaver E.C."/>
            <person name="Weisblat D.A."/>
            <person name="Putnam N.H."/>
            <person name="Rokhsar D.S."/>
        </authorList>
    </citation>
    <scope>NUCLEOTIDE SEQUENCE</scope>
    <source>
        <strain evidence="3 5">I ESC-2004</strain>
    </source>
</reference>
<keyword evidence="2" id="KW-0732">Signal</keyword>
<proteinExistence type="predicted"/>
<dbReference type="EMBL" id="AMQN01004294">
    <property type="status" value="NOT_ANNOTATED_CDS"/>
    <property type="molecule type" value="Genomic_DNA"/>
</dbReference>
<feature type="chain" id="PRO_5008788921" description="EMI domain-containing protein" evidence="2">
    <location>
        <begin position="19"/>
        <end position="200"/>
    </location>
</feature>
<evidence type="ECO:0008006" key="6">
    <source>
        <dbReference type="Google" id="ProtNLM"/>
    </source>
</evidence>
<feature type="signal peptide" evidence="2">
    <location>
        <begin position="1"/>
        <end position="18"/>
    </location>
</feature>
<evidence type="ECO:0000256" key="2">
    <source>
        <dbReference type="SAM" id="SignalP"/>
    </source>
</evidence>
<dbReference type="EMBL" id="KB293112">
    <property type="protein sequence ID" value="ELU16517.1"/>
    <property type="molecule type" value="Genomic_DNA"/>
</dbReference>
<gene>
    <name evidence="3" type="ORF">CAPTEDRAFT_185479</name>
</gene>
<organism evidence="3">
    <name type="scientific">Capitella teleta</name>
    <name type="common">Polychaete worm</name>
    <dbReference type="NCBI Taxonomy" id="283909"/>
    <lineage>
        <taxon>Eukaryota</taxon>
        <taxon>Metazoa</taxon>
        <taxon>Spiralia</taxon>
        <taxon>Lophotrochozoa</taxon>
        <taxon>Annelida</taxon>
        <taxon>Polychaeta</taxon>
        <taxon>Sedentaria</taxon>
        <taxon>Scolecida</taxon>
        <taxon>Capitellidae</taxon>
        <taxon>Capitella</taxon>
    </lineage>
</organism>
<evidence type="ECO:0000313" key="4">
    <source>
        <dbReference type="EnsemblMetazoa" id="CapteP185479"/>
    </source>
</evidence>
<dbReference type="HOGENOM" id="CLU_1367379_0_0_1"/>
<keyword evidence="1" id="KW-0812">Transmembrane</keyword>
<evidence type="ECO:0000313" key="5">
    <source>
        <dbReference type="Proteomes" id="UP000014760"/>
    </source>
</evidence>
<feature type="transmembrane region" description="Helical" evidence="1">
    <location>
        <begin position="176"/>
        <end position="199"/>
    </location>
</feature>
<name>R7VD69_CAPTE</name>
<evidence type="ECO:0000256" key="1">
    <source>
        <dbReference type="SAM" id="Phobius"/>
    </source>
</evidence>
<keyword evidence="1" id="KW-0472">Membrane</keyword>
<protein>
    <recommendedName>
        <fullName evidence="6">EMI domain-containing protein</fullName>
    </recommendedName>
</protein>
<keyword evidence="1" id="KW-1133">Transmembrane helix</keyword>
<reference evidence="4" key="3">
    <citation type="submission" date="2015-06" db="UniProtKB">
        <authorList>
            <consortium name="EnsemblMetazoa"/>
        </authorList>
    </citation>
    <scope>IDENTIFICATION</scope>
</reference>
<sequence length="200" mass="22791">MDLTHLLLALGQLYLTGALSSADKANFVDEEYLVCDIYFLESNNHVKKCRSSRPGCQSVGPRDHREYVCVERGRLSHPRGLRREYVFCKDTGYAPCWCSCPKQTYFHQDHRKCKRDKLDRATKRVQATKVNENDVIKMSNISASIPPQTTTPSKLLSSKLYATSSQSKYIKDEMPFPVWAITLIALIVVILGMLVILILY</sequence>
<reference evidence="5" key="1">
    <citation type="submission" date="2012-12" db="EMBL/GenBank/DDBJ databases">
        <authorList>
            <person name="Hellsten U."/>
            <person name="Grimwood J."/>
            <person name="Chapman J.A."/>
            <person name="Shapiro H."/>
            <person name="Aerts A."/>
            <person name="Otillar R.P."/>
            <person name="Terry A.Y."/>
            <person name="Boore J.L."/>
            <person name="Simakov O."/>
            <person name="Marletaz F."/>
            <person name="Cho S.-J."/>
            <person name="Edsinger-Gonzales E."/>
            <person name="Havlak P."/>
            <person name="Kuo D.-H."/>
            <person name="Larsson T."/>
            <person name="Lv J."/>
            <person name="Arendt D."/>
            <person name="Savage R."/>
            <person name="Osoegawa K."/>
            <person name="de Jong P."/>
            <person name="Lindberg D.R."/>
            <person name="Seaver E.C."/>
            <person name="Weisblat D.A."/>
            <person name="Putnam N.H."/>
            <person name="Grigoriev I.V."/>
            <person name="Rokhsar D.S."/>
        </authorList>
    </citation>
    <scope>NUCLEOTIDE SEQUENCE</scope>
    <source>
        <strain evidence="5">I ESC-2004</strain>
    </source>
</reference>
<accession>R7VD69</accession>
<evidence type="ECO:0000313" key="3">
    <source>
        <dbReference type="EMBL" id="ELU16517.1"/>
    </source>
</evidence>
<dbReference type="Proteomes" id="UP000014760">
    <property type="component" value="Unassembled WGS sequence"/>
</dbReference>
<dbReference type="AlphaFoldDB" id="R7VD69"/>